<keyword evidence="2" id="KW-0813">Transport</keyword>
<dbReference type="GO" id="GO:0009279">
    <property type="term" value="C:cell outer membrane"/>
    <property type="evidence" value="ECO:0007669"/>
    <property type="project" value="UniProtKB-SubCell"/>
</dbReference>
<keyword evidence="3" id="KW-1134">Transmembrane beta strand</keyword>
<evidence type="ECO:0000256" key="6">
    <source>
        <dbReference type="ARBA" id="ARBA00023136"/>
    </source>
</evidence>
<keyword evidence="6" id="KW-0472">Membrane</keyword>
<evidence type="ECO:0000256" key="5">
    <source>
        <dbReference type="ARBA" id="ARBA00022729"/>
    </source>
</evidence>
<gene>
    <name evidence="10" type="ORF">N47_E43830</name>
</gene>
<comment type="subcellular location">
    <subcellularLocation>
        <location evidence="1">Cell outer membrane</location>
        <topology evidence="1">Multi-pass membrane protein</topology>
    </subcellularLocation>
</comment>
<name>E1YL88_9BACT</name>
<evidence type="ECO:0000256" key="7">
    <source>
        <dbReference type="ARBA" id="ARBA00023237"/>
    </source>
</evidence>
<reference evidence="10" key="1">
    <citation type="journal article" date="2011" name="Environ. Microbiol.">
        <title>Genomic insights into the metabolic potential of the polycyclic aromatic hydrocarbon degrading sulfate-reducing Deltaproteobacterium N47.</title>
        <authorList>
            <person name="Bergmann F."/>
            <person name="Selesi D."/>
            <person name="Weinmaier T."/>
            <person name="Tischler P."/>
            <person name="Rattei T."/>
            <person name="Meckenstock R.U."/>
        </authorList>
    </citation>
    <scope>NUCLEOTIDE SEQUENCE</scope>
</reference>
<proteinExistence type="predicted"/>
<evidence type="ECO:0000256" key="3">
    <source>
        <dbReference type="ARBA" id="ARBA00022452"/>
    </source>
</evidence>
<dbReference type="SUPFAM" id="SSF56935">
    <property type="entry name" value="Porins"/>
    <property type="match status" value="1"/>
</dbReference>
<sequence length="583" mass="64610">MPMLISSFRNKKEEDSMMEGICKRVLSFVLILGVFLISQKVLAQEETEQKTPQEIEQNKDQKSPYNLEEIKVTDKKAGESVTSPYSVAESSKLQTEVITREEIEALHPQTVWDVIEQVPGMEVTYQGRQHLDFSNMRGTGSYGLILDGVYVSQTDRILATLPVDAIESITIVRDATALTLGPLTNFGSGTGSSNQGFVVIKTKRASKLEGGLAASYGSFHTEKEHLYQGAKIGNFDYRIAGTYYNSDGKTDWYNGSRNSSLLFRGGYTGSAFNGDILFYTSTGMREFQRGEILIPTTLKSGALDWSKVGTLDSAKWKIDPINSDMFAVNLSRPWNDAQTTTFSYAYNSLQVTSIQASFANSSVTESDQNSRGQSAGIRHIINWHGNVLKMGGQWLGYICPNGQAPNIGKRVDEDMYSLYAQDEYHMLNDKLTVDAGIRADKKHYDNSPVTGLAIDERAKETYTYALGASYKLSRIITLTGRYAYSENDLSGNQVSASGSTLPAEKRSRYEGGILANFYSFFNPWVTLYYYNTKDQKVSSTGIDPTTGKPASSYIDPATGDEIDFVTTSDVRTKGWNAAYPGRY</sequence>
<dbReference type="PANTHER" id="PTHR30069:SF29">
    <property type="entry name" value="HEMOGLOBIN AND HEMOGLOBIN-HAPTOGLOBIN-BINDING PROTEIN 1-RELATED"/>
    <property type="match status" value="1"/>
</dbReference>
<dbReference type="Gene3D" id="2.170.130.10">
    <property type="entry name" value="TonB-dependent receptor, plug domain"/>
    <property type="match status" value="1"/>
</dbReference>
<dbReference type="Gene3D" id="2.40.170.20">
    <property type="entry name" value="TonB-dependent receptor, beta-barrel domain"/>
    <property type="match status" value="1"/>
</dbReference>
<accession>E1YL88</accession>
<dbReference type="PANTHER" id="PTHR30069">
    <property type="entry name" value="TONB-DEPENDENT OUTER MEMBRANE RECEPTOR"/>
    <property type="match status" value="1"/>
</dbReference>
<feature type="region of interest" description="Disordered" evidence="8">
    <location>
        <begin position="46"/>
        <end position="66"/>
    </location>
</feature>
<protein>
    <recommendedName>
        <fullName evidence="9">TonB-dependent receptor plug domain-containing protein</fullName>
    </recommendedName>
</protein>
<keyword evidence="7" id="KW-0998">Cell outer membrane</keyword>
<keyword evidence="5" id="KW-0732">Signal</keyword>
<evidence type="ECO:0000256" key="2">
    <source>
        <dbReference type="ARBA" id="ARBA00022448"/>
    </source>
</evidence>
<dbReference type="InterPro" id="IPR012910">
    <property type="entry name" value="Plug_dom"/>
</dbReference>
<dbReference type="GO" id="GO:0044718">
    <property type="term" value="P:siderophore transmembrane transport"/>
    <property type="evidence" value="ECO:0007669"/>
    <property type="project" value="TreeGrafter"/>
</dbReference>
<evidence type="ECO:0000313" key="10">
    <source>
        <dbReference type="EMBL" id="CBX30871.1"/>
    </source>
</evidence>
<dbReference type="InterPro" id="IPR037066">
    <property type="entry name" value="Plug_dom_sf"/>
</dbReference>
<evidence type="ECO:0000259" key="9">
    <source>
        <dbReference type="Pfam" id="PF07715"/>
    </source>
</evidence>
<evidence type="ECO:0000256" key="8">
    <source>
        <dbReference type="SAM" id="MobiDB-lite"/>
    </source>
</evidence>
<dbReference type="Pfam" id="PF07715">
    <property type="entry name" value="Plug"/>
    <property type="match status" value="1"/>
</dbReference>
<evidence type="ECO:0000256" key="1">
    <source>
        <dbReference type="ARBA" id="ARBA00004571"/>
    </source>
</evidence>
<organism evidence="10">
    <name type="scientific">uncultured Desulfobacterium sp</name>
    <dbReference type="NCBI Taxonomy" id="201089"/>
    <lineage>
        <taxon>Bacteria</taxon>
        <taxon>Pseudomonadati</taxon>
        <taxon>Thermodesulfobacteriota</taxon>
        <taxon>Desulfobacteria</taxon>
        <taxon>Desulfobacterales</taxon>
        <taxon>Desulfobacteriaceae</taxon>
        <taxon>Desulfobacterium</taxon>
        <taxon>environmental samples</taxon>
    </lineage>
</organism>
<dbReference type="InterPro" id="IPR039426">
    <property type="entry name" value="TonB-dep_rcpt-like"/>
</dbReference>
<feature type="domain" description="TonB-dependent receptor plug" evidence="9">
    <location>
        <begin position="93"/>
        <end position="182"/>
    </location>
</feature>
<keyword evidence="4" id="KW-0812">Transmembrane</keyword>
<feature type="compositionally biased region" description="Basic and acidic residues" evidence="8">
    <location>
        <begin position="47"/>
        <end position="66"/>
    </location>
</feature>
<dbReference type="InterPro" id="IPR036942">
    <property type="entry name" value="Beta-barrel_TonB_sf"/>
</dbReference>
<evidence type="ECO:0000256" key="4">
    <source>
        <dbReference type="ARBA" id="ARBA00022692"/>
    </source>
</evidence>
<dbReference type="AlphaFoldDB" id="E1YL88"/>
<dbReference type="GO" id="GO:0015344">
    <property type="term" value="F:siderophore uptake transmembrane transporter activity"/>
    <property type="evidence" value="ECO:0007669"/>
    <property type="project" value="TreeGrafter"/>
</dbReference>
<dbReference type="EMBL" id="FR695877">
    <property type="protein sequence ID" value="CBX30871.1"/>
    <property type="molecule type" value="Genomic_DNA"/>
</dbReference>